<dbReference type="EC" id="6.3.3.2" evidence="4"/>
<keyword evidence="4" id="KW-0479">Metal-binding</keyword>
<comment type="catalytic activity">
    <reaction evidence="4">
        <text>(6S)-5-formyl-5,6,7,8-tetrahydrofolate + ATP = (6R)-5,10-methenyltetrahydrofolate + ADP + phosphate</text>
        <dbReference type="Rhea" id="RHEA:10488"/>
        <dbReference type="ChEBI" id="CHEBI:30616"/>
        <dbReference type="ChEBI" id="CHEBI:43474"/>
        <dbReference type="ChEBI" id="CHEBI:57455"/>
        <dbReference type="ChEBI" id="CHEBI:57457"/>
        <dbReference type="ChEBI" id="CHEBI:456216"/>
        <dbReference type="EC" id="6.3.3.2"/>
    </reaction>
</comment>
<comment type="cofactor">
    <cofactor evidence="4">
        <name>Mg(2+)</name>
        <dbReference type="ChEBI" id="CHEBI:18420"/>
    </cofactor>
</comment>
<dbReference type="InterPro" id="IPR002698">
    <property type="entry name" value="FTHF_cligase"/>
</dbReference>
<dbReference type="NCBIfam" id="TIGR02727">
    <property type="entry name" value="MTHFS_bact"/>
    <property type="match status" value="1"/>
</dbReference>
<name>A0ABW0M589_9BACL</name>
<proteinExistence type="inferred from homology"/>
<comment type="caution">
    <text evidence="5">The sequence shown here is derived from an EMBL/GenBank/DDBJ whole genome shotgun (WGS) entry which is preliminary data.</text>
</comment>
<dbReference type="SUPFAM" id="SSF100950">
    <property type="entry name" value="NagB/RpiA/CoA transferase-like"/>
    <property type="match status" value="1"/>
</dbReference>
<dbReference type="PANTHER" id="PTHR23407:SF1">
    <property type="entry name" value="5-FORMYLTETRAHYDROFOLATE CYCLO-LIGASE"/>
    <property type="match status" value="1"/>
</dbReference>
<protein>
    <recommendedName>
        <fullName evidence="4">5-formyltetrahydrofolate cyclo-ligase</fullName>
        <ecNumber evidence="4">6.3.3.2</ecNumber>
    </recommendedName>
</protein>
<dbReference type="RefSeq" id="WP_209749094.1">
    <property type="nucleotide sequence ID" value="NZ_JBHSMH010000118.1"/>
</dbReference>
<keyword evidence="6" id="KW-1185">Reference proteome</keyword>
<evidence type="ECO:0000256" key="2">
    <source>
        <dbReference type="ARBA" id="ARBA00022741"/>
    </source>
</evidence>
<keyword evidence="5" id="KW-0436">Ligase</keyword>
<dbReference type="PIRSF" id="PIRSF006806">
    <property type="entry name" value="FTHF_cligase"/>
    <property type="match status" value="1"/>
</dbReference>
<gene>
    <name evidence="5" type="ORF">ACFPPD_26360</name>
</gene>
<dbReference type="EMBL" id="JBHSMH010000118">
    <property type="protein sequence ID" value="MFC5472212.1"/>
    <property type="molecule type" value="Genomic_DNA"/>
</dbReference>
<dbReference type="InterPro" id="IPR037171">
    <property type="entry name" value="NagB/RpiA_transferase-like"/>
</dbReference>
<dbReference type="Pfam" id="PF01812">
    <property type="entry name" value="5-FTHF_cyc-lig"/>
    <property type="match status" value="1"/>
</dbReference>
<keyword evidence="2 4" id="KW-0547">Nucleotide-binding</keyword>
<dbReference type="InterPro" id="IPR024185">
    <property type="entry name" value="FTHF_cligase-like_sf"/>
</dbReference>
<keyword evidence="3 4" id="KW-0067">ATP-binding</keyword>
<dbReference type="Gene3D" id="3.40.50.10420">
    <property type="entry name" value="NagB/RpiA/CoA transferase-like"/>
    <property type="match status" value="1"/>
</dbReference>
<dbReference type="GO" id="GO:0030272">
    <property type="term" value="F:5-formyltetrahydrofolate cyclo-ligase activity"/>
    <property type="evidence" value="ECO:0007669"/>
    <property type="project" value="UniProtKB-EC"/>
</dbReference>
<keyword evidence="4" id="KW-0460">Magnesium</keyword>
<dbReference type="PANTHER" id="PTHR23407">
    <property type="entry name" value="ATPASE INHIBITOR/5-FORMYLTETRAHYDROFOLATE CYCLO-LIGASE"/>
    <property type="match status" value="1"/>
</dbReference>
<evidence type="ECO:0000256" key="1">
    <source>
        <dbReference type="ARBA" id="ARBA00010638"/>
    </source>
</evidence>
<evidence type="ECO:0000313" key="5">
    <source>
        <dbReference type="EMBL" id="MFC5472212.1"/>
    </source>
</evidence>
<comment type="similarity">
    <text evidence="1 4">Belongs to the 5-formyltetrahydrofolate cyclo-ligase family.</text>
</comment>
<reference evidence="6" key="1">
    <citation type="journal article" date="2019" name="Int. J. Syst. Evol. Microbiol.">
        <title>The Global Catalogue of Microorganisms (GCM) 10K type strain sequencing project: providing services to taxonomists for standard genome sequencing and annotation.</title>
        <authorList>
            <consortium name="The Broad Institute Genomics Platform"/>
            <consortium name="The Broad Institute Genome Sequencing Center for Infectious Disease"/>
            <person name="Wu L."/>
            <person name="Ma J."/>
        </authorList>
    </citation>
    <scope>NUCLEOTIDE SEQUENCE [LARGE SCALE GENOMIC DNA]</scope>
    <source>
        <strain evidence="6">CCUG 57113</strain>
    </source>
</reference>
<evidence type="ECO:0000256" key="3">
    <source>
        <dbReference type="ARBA" id="ARBA00022840"/>
    </source>
</evidence>
<evidence type="ECO:0000256" key="4">
    <source>
        <dbReference type="RuleBase" id="RU361279"/>
    </source>
</evidence>
<sequence length="221" mass="24487">MTDRKLLEPASKPEWRRRMMEIRDGIDPKERGRLSARICEAVEAELLRPLRERLGRPLRIALFAAFKSEASPLALFERCSEAGDRTYATRMLGGGEGLELREVESVNDWSAGRWGVPEPDPSRTRPMDKKLPPDAVLVPGLAFDASGGRLGYGGGYYDRLYQEVTGRAEYESVGLPLWIGFAFSAQLVEGSLPAESHDLRLDAVATDEGVIRLPKESKGEA</sequence>
<evidence type="ECO:0000313" key="6">
    <source>
        <dbReference type="Proteomes" id="UP001596105"/>
    </source>
</evidence>
<organism evidence="5 6">
    <name type="scientific">Cohnella suwonensis</name>
    <dbReference type="NCBI Taxonomy" id="696072"/>
    <lineage>
        <taxon>Bacteria</taxon>
        <taxon>Bacillati</taxon>
        <taxon>Bacillota</taxon>
        <taxon>Bacilli</taxon>
        <taxon>Bacillales</taxon>
        <taxon>Paenibacillaceae</taxon>
        <taxon>Cohnella</taxon>
    </lineage>
</organism>
<accession>A0ABW0M589</accession>
<dbReference type="Proteomes" id="UP001596105">
    <property type="component" value="Unassembled WGS sequence"/>
</dbReference>